<protein>
    <submittedName>
        <fullName evidence="2">Uncharacterized protein</fullName>
    </submittedName>
</protein>
<comment type="caution">
    <text evidence="2">The sequence shown here is derived from an EMBL/GenBank/DDBJ whole genome shotgun (WGS) entry which is preliminary data.</text>
</comment>
<evidence type="ECO:0000256" key="1">
    <source>
        <dbReference type="SAM" id="SignalP"/>
    </source>
</evidence>
<dbReference type="EMBL" id="JAPMOU010000015">
    <property type="protein sequence ID" value="MDE1462903.1"/>
    <property type="molecule type" value="Genomic_DNA"/>
</dbReference>
<keyword evidence="3" id="KW-1185">Reference proteome</keyword>
<name>A0ABT5U949_9GAMM</name>
<organism evidence="2 3">
    <name type="scientific">Spartinivicinus poritis</name>
    <dbReference type="NCBI Taxonomy" id="2994640"/>
    <lineage>
        <taxon>Bacteria</taxon>
        <taxon>Pseudomonadati</taxon>
        <taxon>Pseudomonadota</taxon>
        <taxon>Gammaproteobacteria</taxon>
        <taxon>Oceanospirillales</taxon>
        <taxon>Zooshikellaceae</taxon>
        <taxon>Spartinivicinus</taxon>
    </lineage>
</organism>
<keyword evidence="1" id="KW-0732">Signal</keyword>
<dbReference type="Proteomes" id="UP001528823">
    <property type="component" value="Unassembled WGS sequence"/>
</dbReference>
<feature type="signal peptide" evidence="1">
    <location>
        <begin position="1"/>
        <end position="22"/>
    </location>
</feature>
<reference evidence="2 3" key="1">
    <citation type="submission" date="2022-11" db="EMBL/GenBank/DDBJ databases">
        <title>Spartinivicinus poritis sp. nov., isolated from scleractinian coral Porites lutea.</title>
        <authorList>
            <person name="Zhang G."/>
            <person name="Cai L."/>
            <person name="Wei Q."/>
        </authorList>
    </citation>
    <scope>NUCLEOTIDE SEQUENCE [LARGE SCALE GENOMIC DNA]</scope>
    <source>
        <strain evidence="2 3">A2-2</strain>
    </source>
</reference>
<dbReference type="RefSeq" id="WP_274689253.1">
    <property type="nucleotide sequence ID" value="NZ_JAPMOU010000015.1"/>
</dbReference>
<proteinExistence type="predicted"/>
<evidence type="ECO:0000313" key="2">
    <source>
        <dbReference type="EMBL" id="MDE1462903.1"/>
    </source>
</evidence>
<evidence type="ECO:0000313" key="3">
    <source>
        <dbReference type="Proteomes" id="UP001528823"/>
    </source>
</evidence>
<feature type="chain" id="PRO_5047295151" evidence="1">
    <location>
        <begin position="23"/>
        <end position="139"/>
    </location>
</feature>
<sequence length="139" mass="15826">MKYMMLKLLTVFLILLCSHTYAEWTNVICAKPDGSKWYWLKDSNGNQVTASGLWSAAYLRSSSTEYIDAFNIGDETYNKISSQCNNSYVAQPAKSTFSSWAVFQVTKFDGTSYLAPGKFVIYRDRNCFMSPVNCQLQSR</sequence>
<gene>
    <name evidence="2" type="ORF">ORQ98_13085</name>
</gene>
<accession>A0ABT5U949</accession>